<evidence type="ECO:0000313" key="4">
    <source>
        <dbReference type="Proteomes" id="UP001229081"/>
    </source>
</evidence>
<dbReference type="RefSeq" id="WP_071321481.1">
    <property type="nucleotide sequence ID" value="NZ_JAUFSA010000001.1"/>
</dbReference>
<dbReference type="Gene3D" id="3.30.530.20">
    <property type="match status" value="1"/>
</dbReference>
<sequence>MTSNPATDTARTSTSVEATVDAPLTRAFEVFTIGIGTWWDADKHILRAPLARMEFQPWVGGQIVDHGTDGSTCAWARILAYDPPSRVVFSWDISTSWELETDPAKASEVEITFDSVTPERTRVVLTHRHLDRHGDGWEGMRDAVSSGWNLNGLAAALRGAPALPWVDDDAMLGRLNQSKAYTMVILLATDRLVQPQVDPIIWAHGRRNMGLMDAGIAPVIVPVTSPEGPAGFALFATDPDKTRRIMDADPGVVAGVFTYEIHPCRGFPGSALT</sequence>
<dbReference type="Proteomes" id="UP001229081">
    <property type="component" value="Unassembled WGS sequence"/>
</dbReference>
<comment type="similarity">
    <text evidence="1">Belongs to the AHA1 family.</text>
</comment>
<dbReference type="InterPro" id="IPR013538">
    <property type="entry name" value="ASHA1/2-like_C"/>
</dbReference>
<accession>A0AAJ1W3R9</accession>
<name>A0AAJ1W3R9_9MYCO</name>
<comment type="caution">
    <text evidence="3">The sequence shown here is derived from an EMBL/GenBank/DDBJ whole genome shotgun (WGS) entry which is preliminary data.</text>
</comment>
<dbReference type="SUPFAM" id="SSF55961">
    <property type="entry name" value="Bet v1-like"/>
    <property type="match status" value="1"/>
</dbReference>
<gene>
    <name evidence="3" type="ORF">QXL92_15875</name>
</gene>
<evidence type="ECO:0000259" key="2">
    <source>
        <dbReference type="Pfam" id="PF08327"/>
    </source>
</evidence>
<dbReference type="CDD" id="cd08891">
    <property type="entry name" value="SRPBCC_CalC"/>
    <property type="match status" value="1"/>
</dbReference>
<feature type="domain" description="Activator of Hsp90 ATPase homologue 1/2-like C-terminal" evidence="2">
    <location>
        <begin position="21"/>
        <end position="149"/>
    </location>
</feature>
<reference evidence="3" key="1">
    <citation type="submission" date="2023-06" db="EMBL/GenBank/DDBJ databases">
        <title>Identification of two novel mycobacterium reveal diversities and complexities of Mycobacterium gordonae clade.</title>
        <authorList>
            <person name="Matsumoto Y."/>
            <person name="Nakamura S."/>
            <person name="Motooka D."/>
            <person name="Fukushima K."/>
        </authorList>
    </citation>
    <scope>NUCLEOTIDE SEQUENCE</scope>
    <source>
        <strain evidence="3">TY812</strain>
    </source>
</reference>
<organism evidence="3 4">
    <name type="scientific">Mycobacterium paragordonae</name>
    <dbReference type="NCBI Taxonomy" id="1389713"/>
    <lineage>
        <taxon>Bacteria</taxon>
        <taxon>Bacillati</taxon>
        <taxon>Actinomycetota</taxon>
        <taxon>Actinomycetes</taxon>
        <taxon>Mycobacteriales</taxon>
        <taxon>Mycobacteriaceae</taxon>
        <taxon>Mycobacterium</taxon>
    </lineage>
</organism>
<dbReference type="InterPro" id="IPR023393">
    <property type="entry name" value="START-like_dom_sf"/>
</dbReference>
<proteinExistence type="inferred from homology"/>
<evidence type="ECO:0000313" key="3">
    <source>
        <dbReference type="EMBL" id="MDP7736221.1"/>
    </source>
</evidence>
<dbReference type="EMBL" id="JAUFSA010000001">
    <property type="protein sequence ID" value="MDP7736221.1"/>
    <property type="molecule type" value="Genomic_DNA"/>
</dbReference>
<protein>
    <submittedName>
        <fullName evidence="3">SRPBCC family protein</fullName>
    </submittedName>
</protein>
<dbReference type="AlphaFoldDB" id="A0AAJ1W3R9"/>
<dbReference type="GeneID" id="71767634"/>
<dbReference type="Pfam" id="PF08327">
    <property type="entry name" value="AHSA1"/>
    <property type="match status" value="1"/>
</dbReference>
<evidence type="ECO:0000256" key="1">
    <source>
        <dbReference type="ARBA" id="ARBA00006817"/>
    </source>
</evidence>